<protein>
    <submittedName>
        <fullName evidence="2">DUF38 domain-containing protein</fullName>
    </submittedName>
</protein>
<proteinExistence type="predicted"/>
<name>A0AC34FDK2_9BILA</name>
<sequence>MKRFSEILDFDEKYLLATSSPTASELISLKPTKIWKKFVDERKITGLNVVTGSMHLDEIDMENDKKFFDAVISKNLICLSRELYIYDADITSEMILQMLSPELYIYDADITFEMILQMLSPCAKVFEVYDSSITPKLTFSDIIKKAPNLEVFSFQVDPSSGTVVYGNTWLKDLLKYKNGKNFVKLDICLDILELDVESLVEFVKTKCMKTTELEIRFNPDLLTEEDGEDEALNGIKQKLAEYFEYYINEDSNLTVAFFAPNLEVFSFQVDPSYGTIVYGNTWLKDLLKYKNGKNFVKLDICLDILEL</sequence>
<evidence type="ECO:0000313" key="2">
    <source>
        <dbReference type="WBParaSite" id="ES5_v2.g15246.t1"/>
    </source>
</evidence>
<evidence type="ECO:0000313" key="1">
    <source>
        <dbReference type="Proteomes" id="UP000887579"/>
    </source>
</evidence>
<reference evidence="2" key="1">
    <citation type="submission" date="2022-11" db="UniProtKB">
        <authorList>
            <consortium name="WormBaseParasite"/>
        </authorList>
    </citation>
    <scope>IDENTIFICATION</scope>
</reference>
<accession>A0AC34FDK2</accession>
<dbReference type="WBParaSite" id="ES5_v2.g15246.t1">
    <property type="protein sequence ID" value="ES5_v2.g15246.t1"/>
    <property type="gene ID" value="ES5_v2.g15246"/>
</dbReference>
<dbReference type="Proteomes" id="UP000887579">
    <property type="component" value="Unplaced"/>
</dbReference>
<organism evidence="1 2">
    <name type="scientific">Panagrolaimus sp. ES5</name>
    <dbReference type="NCBI Taxonomy" id="591445"/>
    <lineage>
        <taxon>Eukaryota</taxon>
        <taxon>Metazoa</taxon>
        <taxon>Ecdysozoa</taxon>
        <taxon>Nematoda</taxon>
        <taxon>Chromadorea</taxon>
        <taxon>Rhabditida</taxon>
        <taxon>Tylenchina</taxon>
        <taxon>Panagrolaimomorpha</taxon>
        <taxon>Panagrolaimoidea</taxon>
        <taxon>Panagrolaimidae</taxon>
        <taxon>Panagrolaimus</taxon>
    </lineage>
</organism>